<comment type="caution">
    <text evidence="3">The sequence shown here is derived from an EMBL/GenBank/DDBJ whole genome shotgun (WGS) entry which is preliminary data.</text>
</comment>
<feature type="transmembrane region" description="Helical" evidence="1">
    <location>
        <begin position="400"/>
        <end position="423"/>
    </location>
</feature>
<dbReference type="Proteomes" id="UP001465976">
    <property type="component" value="Unassembled WGS sequence"/>
</dbReference>
<keyword evidence="1" id="KW-1133">Transmembrane helix</keyword>
<feature type="transmembrane region" description="Helical" evidence="1">
    <location>
        <begin position="548"/>
        <end position="571"/>
    </location>
</feature>
<feature type="transmembrane region" description="Helical" evidence="1">
    <location>
        <begin position="199"/>
        <end position="216"/>
    </location>
</feature>
<name>A0ABR3G0D2_9AGAR</name>
<keyword evidence="4" id="KW-1185">Reference proteome</keyword>
<evidence type="ECO:0000313" key="3">
    <source>
        <dbReference type="EMBL" id="KAL0581297.1"/>
    </source>
</evidence>
<protein>
    <submittedName>
        <fullName evidence="3">Uncharacterized protein</fullName>
    </submittedName>
</protein>
<proteinExistence type="predicted"/>
<reference evidence="3 4" key="1">
    <citation type="submission" date="2024-02" db="EMBL/GenBank/DDBJ databases">
        <title>A draft genome for the cacao thread blight pathogen Marasmius crinis-equi.</title>
        <authorList>
            <person name="Cohen S.P."/>
            <person name="Baruah I.K."/>
            <person name="Amoako-Attah I."/>
            <person name="Bukari Y."/>
            <person name="Meinhardt L.W."/>
            <person name="Bailey B.A."/>
        </authorList>
    </citation>
    <scope>NUCLEOTIDE SEQUENCE [LARGE SCALE GENOMIC DNA]</scope>
    <source>
        <strain evidence="3 4">GH-76</strain>
    </source>
</reference>
<feature type="signal peptide" evidence="2">
    <location>
        <begin position="1"/>
        <end position="23"/>
    </location>
</feature>
<organism evidence="3 4">
    <name type="scientific">Marasmius crinis-equi</name>
    <dbReference type="NCBI Taxonomy" id="585013"/>
    <lineage>
        <taxon>Eukaryota</taxon>
        <taxon>Fungi</taxon>
        <taxon>Dikarya</taxon>
        <taxon>Basidiomycota</taxon>
        <taxon>Agaricomycotina</taxon>
        <taxon>Agaricomycetes</taxon>
        <taxon>Agaricomycetidae</taxon>
        <taxon>Agaricales</taxon>
        <taxon>Marasmiineae</taxon>
        <taxon>Marasmiaceae</taxon>
        <taxon>Marasmius</taxon>
    </lineage>
</organism>
<feature type="chain" id="PRO_5045320016" evidence="2">
    <location>
        <begin position="24"/>
        <end position="576"/>
    </location>
</feature>
<feature type="transmembrane region" description="Helical" evidence="1">
    <location>
        <begin position="493"/>
        <end position="514"/>
    </location>
</feature>
<keyword evidence="2" id="KW-0732">Signal</keyword>
<gene>
    <name evidence="3" type="ORF">V5O48_000780</name>
</gene>
<dbReference type="EMBL" id="JBAHYK010000013">
    <property type="protein sequence ID" value="KAL0581297.1"/>
    <property type="molecule type" value="Genomic_DNA"/>
</dbReference>
<sequence>MPSPTTSTILLLTFLAVCQNVVATGTDFQQCLLDVQNNTYGDIGLNNAGHPVPNADATAISYRDCVKHCGSGPTSFNWSTFAQEFSGWLLPYLALLSQLPFGAHDRWDNLIAVLLTVGSPALAAYSIVITVLNGRWIARLFSPYSYPNSRQAVRILSSLQQSSLSINPDGCLLSSLVVVPENDEWWNELVVWLDYAHSWSISAVSSIAWVVVAYIFTVIDSFTDNLETTVEVNGQAVGSIWLWLIPVVVAWLQISPKCDAVKVRQALDRANEIAYVATYDHTAVLASRLSSQRAIRVDIDRRQMLRSDQYISAPVYNYARVFTWTEVVQKVAACFSEATRHADLFEPVNPDMEWVEGDRYVKVRPQNRSGASFQVETYCTTVQPSQLDHFESGVWSRMTLGILAALGLQWGTAGAAVLTVYHTPTTGLGCRSGAYILYALISSIVMVMLVLSSILADYATTYPSQYPIELHPRSYRVKILAWGSILLRRLGKVFAVLNALLLTATCVFQFTGFFDRCYCDSSVIGRGADNAFNVIKLLPGDVSSMRDAWIGGVVLAIGSSLLFVVYINLMIKPKLL</sequence>
<evidence type="ECO:0000256" key="2">
    <source>
        <dbReference type="SAM" id="SignalP"/>
    </source>
</evidence>
<accession>A0ABR3G0D2</accession>
<feature type="transmembrane region" description="Helical" evidence="1">
    <location>
        <begin position="435"/>
        <end position="456"/>
    </location>
</feature>
<feature type="transmembrane region" description="Helical" evidence="1">
    <location>
        <begin position="110"/>
        <end position="132"/>
    </location>
</feature>
<evidence type="ECO:0000256" key="1">
    <source>
        <dbReference type="SAM" id="Phobius"/>
    </source>
</evidence>
<keyword evidence="1" id="KW-0472">Membrane</keyword>
<feature type="transmembrane region" description="Helical" evidence="1">
    <location>
        <begin position="236"/>
        <end position="254"/>
    </location>
</feature>
<keyword evidence="1" id="KW-0812">Transmembrane</keyword>
<evidence type="ECO:0000313" key="4">
    <source>
        <dbReference type="Proteomes" id="UP001465976"/>
    </source>
</evidence>